<dbReference type="EMBL" id="BPLR01009662">
    <property type="protein sequence ID" value="GIY33593.1"/>
    <property type="molecule type" value="Genomic_DNA"/>
</dbReference>
<evidence type="ECO:0000256" key="1">
    <source>
        <dbReference type="SAM" id="MobiDB-lite"/>
    </source>
</evidence>
<keyword evidence="3" id="KW-1185">Reference proteome</keyword>
<comment type="caution">
    <text evidence="2">The sequence shown here is derived from an EMBL/GenBank/DDBJ whole genome shotgun (WGS) entry which is preliminary data.</text>
</comment>
<name>A0AAV4SGQ5_CAEEX</name>
<feature type="compositionally biased region" description="Basic and acidic residues" evidence="1">
    <location>
        <begin position="1"/>
        <end position="23"/>
    </location>
</feature>
<accession>A0AAV4SGQ5</accession>
<gene>
    <name evidence="2" type="ORF">CEXT_32651</name>
</gene>
<feature type="region of interest" description="Disordered" evidence="1">
    <location>
        <begin position="1"/>
        <end position="27"/>
    </location>
</feature>
<protein>
    <submittedName>
        <fullName evidence="2">Uncharacterized protein</fullName>
    </submittedName>
</protein>
<evidence type="ECO:0000313" key="3">
    <source>
        <dbReference type="Proteomes" id="UP001054945"/>
    </source>
</evidence>
<dbReference type="AlphaFoldDB" id="A0AAV4SGQ5"/>
<organism evidence="2 3">
    <name type="scientific">Caerostris extrusa</name>
    <name type="common">Bark spider</name>
    <name type="synonym">Caerostris bankana</name>
    <dbReference type="NCBI Taxonomy" id="172846"/>
    <lineage>
        <taxon>Eukaryota</taxon>
        <taxon>Metazoa</taxon>
        <taxon>Ecdysozoa</taxon>
        <taxon>Arthropoda</taxon>
        <taxon>Chelicerata</taxon>
        <taxon>Arachnida</taxon>
        <taxon>Araneae</taxon>
        <taxon>Araneomorphae</taxon>
        <taxon>Entelegynae</taxon>
        <taxon>Araneoidea</taxon>
        <taxon>Araneidae</taxon>
        <taxon>Caerostris</taxon>
    </lineage>
</organism>
<sequence length="128" mass="13973">MRVERSEGKKNDGEGKGGLKEFSKNLTTDAPPGWINVGVIGNEGKERSEKGKRWRGKGRLEGGFLNLTTDAPSGWINVGDVLHVKENPCFRKKVEKKILVSVLLTRTVIGNEGREVRGEKKESGGGEA</sequence>
<reference evidence="2 3" key="1">
    <citation type="submission" date="2021-06" db="EMBL/GenBank/DDBJ databases">
        <title>Caerostris extrusa draft genome.</title>
        <authorList>
            <person name="Kono N."/>
            <person name="Arakawa K."/>
        </authorList>
    </citation>
    <scope>NUCLEOTIDE SEQUENCE [LARGE SCALE GENOMIC DNA]</scope>
</reference>
<dbReference type="Proteomes" id="UP001054945">
    <property type="component" value="Unassembled WGS sequence"/>
</dbReference>
<evidence type="ECO:0000313" key="2">
    <source>
        <dbReference type="EMBL" id="GIY33593.1"/>
    </source>
</evidence>
<proteinExistence type="predicted"/>